<dbReference type="InterPro" id="IPR029058">
    <property type="entry name" value="AB_hydrolase_fold"/>
</dbReference>
<reference evidence="3" key="1">
    <citation type="submission" date="2019-04" db="EMBL/GenBank/DDBJ databases">
        <title>Friends and foes A comparative genomics studyof 23 Aspergillus species from section Flavi.</title>
        <authorList>
            <consortium name="DOE Joint Genome Institute"/>
            <person name="Kjaerbolling I."/>
            <person name="Vesth T."/>
            <person name="Frisvad J.C."/>
            <person name="Nybo J.L."/>
            <person name="Theobald S."/>
            <person name="Kildgaard S."/>
            <person name="Isbrandt T."/>
            <person name="Kuo A."/>
            <person name="Sato A."/>
            <person name="Lyhne E.K."/>
            <person name="Kogle M.E."/>
            <person name="Wiebenga A."/>
            <person name="Kun R.S."/>
            <person name="Lubbers R.J."/>
            <person name="Makela M.R."/>
            <person name="Barry K."/>
            <person name="Chovatia M."/>
            <person name="Clum A."/>
            <person name="Daum C."/>
            <person name="Haridas S."/>
            <person name="He G."/>
            <person name="LaButti K."/>
            <person name="Lipzen A."/>
            <person name="Mondo S."/>
            <person name="Riley R."/>
            <person name="Salamov A."/>
            <person name="Simmons B.A."/>
            <person name="Magnuson J.K."/>
            <person name="Henrissat B."/>
            <person name="Mortensen U.H."/>
            <person name="Larsen T.O."/>
            <person name="Devries R.P."/>
            <person name="Grigoriev I.V."/>
            <person name="Machida M."/>
            <person name="Baker S.E."/>
            <person name="Andersen M.R."/>
        </authorList>
    </citation>
    <scope>NUCLEOTIDE SEQUENCE [LARGE SCALE GENOMIC DNA]</scope>
    <source>
        <strain evidence="3">IBT 14317</strain>
    </source>
</reference>
<accession>A0A5N7CP37</accession>
<evidence type="ECO:0000259" key="2">
    <source>
        <dbReference type="Pfam" id="PF07859"/>
    </source>
</evidence>
<proteinExistence type="predicted"/>
<organism evidence="3">
    <name type="scientific">Petromyces alliaceus</name>
    <name type="common">Aspergillus alliaceus</name>
    <dbReference type="NCBI Taxonomy" id="209559"/>
    <lineage>
        <taxon>Eukaryota</taxon>
        <taxon>Fungi</taxon>
        <taxon>Dikarya</taxon>
        <taxon>Ascomycota</taxon>
        <taxon>Pezizomycotina</taxon>
        <taxon>Eurotiomycetes</taxon>
        <taxon>Eurotiomycetidae</taxon>
        <taxon>Eurotiales</taxon>
        <taxon>Aspergillaceae</taxon>
        <taxon>Aspergillus</taxon>
        <taxon>Aspergillus subgen. Circumdati</taxon>
    </lineage>
</organism>
<sequence length="315" mass="34370">MEALLAEEWAKVEETLGFRPQLVGDAMSMREQYRALAEQTNSKSPLTPNVHVEEIVVNKNVTVRVYQQVKETEPAPVGVYFHGGGFCCGDLDSEDPFCRMLVERYCCLIVSVGYRLAPEHKSPAQIEDAIAAWDWAFGNASKFGGDLSRYFTIGQSAGGSLALAVAHLLIAQERHSEIKGVAALVPLTVHPDNVPPQHADSHQSHQECADGPVNTAHSMATFLESVEAKENDPGVFVLLSQHLNLFPPTYIAVCEIDPLRDDGILMANALQQAGVPVKLQQYHGLPHVFWAFGCPPPSGDFVGDVLAGIDFILRT</sequence>
<dbReference type="PANTHER" id="PTHR48081">
    <property type="entry name" value="AB HYDROLASE SUPERFAMILY PROTEIN C4A8.06C"/>
    <property type="match status" value="1"/>
</dbReference>
<dbReference type="InterPro" id="IPR050300">
    <property type="entry name" value="GDXG_lipolytic_enzyme"/>
</dbReference>
<dbReference type="Proteomes" id="UP000326877">
    <property type="component" value="Unassembled WGS sequence"/>
</dbReference>
<evidence type="ECO:0000256" key="1">
    <source>
        <dbReference type="ARBA" id="ARBA00022801"/>
    </source>
</evidence>
<dbReference type="SUPFAM" id="SSF53474">
    <property type="entry name" value="alpha/beta-Hydrolases"/>
    <property type="match status" value="1"/>
</dbReference>
<dbReference type="GO" id="GO:0016787">
    <property type="term" value="F:hydrolase activity"/>
    <property type="evidence" value="ECO:0007669"/>
    <property type="project" value="UniProtKB-KW"/>
</dbReference>
<evidence type="ECO:0000313" key="3">
    <source>
        <dbReference type="EMBL" id="KAE8395649.1"/>
    </source>
</evidence>
<dbReference type="PANTHER" id="PTHR48081:SF8">
    <property type="entry name" value="ALPHA_BETA HYDROLASE FOLD-3 DOMAIN-CONTAINING PROTEIN-RELATED"/>
    <property type="match status" value="1"/>
</dbReference>
<gene>
    <name evidence="3" type="ORF">BDV23DRAFT_194280</name>
</gene>
<name>A0A5N7CP37_PETAA</name>
<keyword evidence="1" id="KW-0378">Hydrolase</keyword>
<dbReference type="AlphaFoldDB" id="A0A5N7CP37"/>
<feature type="domain" description="Alpha/beta hydrolase fold-3" evidence="2">
    <location>
        <begin position="79"/>
        <end position="290"/>
    </location>
</feature>
<dbReference type="OrthoDB" id="408631at2759"/>
<dbReference type="Pfam" id="PF07859">
    <property type="entry name" value="Abhydrolase_3"/>
    <property type="match status" value="1"/>
</dbReference>
<dbReference type="Gene3D" id="3.40.50.1820">
    <property type="entry name" value="alpha/beta hydrolase"/>
    <property type="match status" value="1"/>
</dbReference>
<dbReference type="InterPro" id="IPR013094">
    <property type="entry name" value="AB_hydrolase_3"/>
</dbReference>
<dbReference type="EMBL" id="ML735218">
    <property type="protein sequence ID" value="KAE8395649.1"/>
    <property type="molecule type" value="Genomic_DNA"/>
</dbReference>
<protein>
    <submittedName>
        <fullName evidence="3">Lipase/esteras-like protein</fullName>
    </submittedName>
</protein>